<reference evidence="6" key="4">
    <citation type="journal article" date="2016" name="Gigascience">
        <title>De novo construction of an expanded transcriptome assembly for the western tarnished plant bug, Lygus hesperus.</title>
        <authorList>
            <person name="Tassone E.E."/>
            <person name="Geib S.M."/>
            <person name="Hall B."/>
            <person name="Fabrick J.A."/>
            <person name="Brent C.S."/>
            <person name="Hull J.J."/>
        </authorList>
    </citation>
    <scope>NUCLEOTIDE SEQUENCE</scope>
</reference>
<dbReference type="InterPro" id="IPR019171">
    <property type="entry name" value="MIX23"/>
</dbReference>
<reference evidence="4" key="1">
    <citation type="journal article" date="2014" name="PLoS ONE">
        <title>Transcriptome-Based Identification of ABC Transporters in the Western Tarnished Plant Bug Lygus hesperus.</title>
        <authorList>
            <person name="Hull J.J."/>
            <person name="Chaney K."/>
            <person name="Geib S.M."/>
            <person name="Fabrick J.A."/>
            <person name="Brent C.S."/>
            <person name="Walsh D."/>
            <person name="Lavine L.C."/>
        </authorList>
    </citation>
    <scope>NUCLEOTIDE SEQUENCE</scope>
</reference>
<evidence type="ECO:0000256" key="2">
    <source>
        <dbReference type="ARBA" id="ARBA00024228"/>
    </source>
</evidence>
<dbReference type="EMBL" id="GDHC01009731">
    <property type="protein sequence ID" value="JAQ08898.1"/>
    <property type="molecule type" value="Transcribed_RNA"/>
</dbReference>
<evidence type="ECO:0000256" key="1">
    <source>
        <dbReference type="ARBA" id="ARBA00024204"/>
    </source>
</evidence>
<gene>
    <name evidence="4" type="primary">CCDC58</name>
    <name evidence="4" type="ORF">CM83_55808</name>
    <name evidence="6" type="ORF">g.44399</name>
</gene>
<proteinExistence type="inferred from homology"/>
<name>A0A0A9WMQ0_LYGHE</name>
<evidence type="ECO:0000313" key="5">
    <source>
        <dbReference type="EMBL" id="JAG59634.1"/>
    </source>
</evidence>
<dbReference type="AlphaFoldDB" id="A0A0A9WMQ0"/>
<organism evidence="4">
    <name type="scientific">Lygus hesperus</name>
    <name type="common">Western plant bug</name>
    <dbReference type="NCBI Taxonomy" id="30085"/>
    <lineage>
        <taxon>Eukaryota</taxon>
        <taxon>Metazoa</taxon>
        <taxon>Ecdysozoa</taxon>
        <taxon>Arthropoda</taxon>
        <taxon>Hexapoda</taxon>
        <taxon>Insecta</taxon>
        <taxon>Pterygota</taxon>
        <taxon>Neoptera</taxon>
        <taxon>Paraneoptera</taxon>
        <taxon>Hemiptera</taxon>
        <taxon>Heteroptera</taxon>
        <taxon>Panheteroptera</taxon>
        <taxon>Cimicomorpha</taxon>
        <taxon>Miridae</taxon>
        <taxon>Mirini</taxon>
        <taxon>Lygus</taxon>
    </lineage>
</organism>
<dbReference type="Pfam" id="PF09774">
    <property type="entry name" value="MIX23"/>
    <property type="match status" value="1"/>
</dbReference>
<dbReference type="GO" id="GO:0005758">
    <property type="term" value="C:mitochondrial intermembrane space"/>
    <property type="evidence" value="ECO:0007669"/>
    <property type="project" value="InterPro"/>
</dbReference>
<evidence type="ECO:0000256" key="3">
    <source>
        <dbReference type="ARBA" id="ARBA00030733"/>
    </source>
</evidence>
<dbReference type="EMBL" id="GBRD01006187">
    <property type="protein sequence ID" value="JAG59634.1"/>
    <property type="molecule type" value="Transcribed_RNA"/>
</dbReference>
<sequence>MECGDFLEFQDLLKKMRDVDDKLVYALNCSIPPPSFRGQNDPTANCKELYDKLQQNHSSREKAIRNCIEITSGRVQELRKSRDSDPSALKAFNKELTKLRLLKSELNVEEVVQDRSTKLYYERCRDFFKPPKMNIN</sequence>
<dbReference type="PANTHER" id="PTHR31905">
    <property type="entry name" value="COILED-COIL DOMAIN-CONTAINING PROTEIN 58"/>
    <property type="match status" value="1"/>
</dbReference>
<dbReference type="EMBL" id="GBHO01035821">
    <property type="protein sequence ID" value="JAG07783.1"/>
    <property type="molecule type" value="Transcribed_RNA"/>
</dbReference>
<evidence type="ECO:0000313" key="6">
    <source>
        <dbReference type="EMBL" id="JAQ08898.1"/>
    </source>
</evidence>
<evidence type="ECO:0000313" key="4">
    <source>
        <dbReference type="EMBL" id="JAG07783.1"/>
    </source>
</evidence>
<comment type="similarity">
    <text evidence="1">Belongs to the MIX23 family.</text>
</comment>
<protein>
    <recommendedName>
        <fullName evidence="2">Protein MIX23</fullName>
    </recommendedName>
    <alternativeName>
        <fullName evidence="3">Coiled-coil domain-containing protein 58</fullName>
    </alternativeName>
</protein>
<accession>A0A0A9WMQ0</accession>
<dbReference type="PANTHER" id="PTHR31905:SF2">
    <property type="entry name" value="PROTEIN MIX23"/>
    <property type="match status" value="1"/>
</dbReference>
<reference evidence="4" key="2">
    <citation type="submission" date="2014-07" db="EMBL/GenBank/DDBJ databases">
        <authorList>
            <person name="Hull J."/>
        </authorList>
    </citation>
    <scope>NUCLEOTIDE SEQUENCE</scope>
</reference>
<reference evidence="5" key="3">
    <citation type="submission" date="2014-09" db="EMBL/GenBank/DDBJ databases">
        <authorList>
            <person name="Magalhaes I.L.F."/>
            <person name="Oliveira U."/>
            <person name="Santos F.R."/>
            <person name="Vidigal T.H.D.A."/>
            <person name="Brescovit A.D."/>
            <person name="Santos A.J."/>
        </authorList>
    </citation>
    <scope>NUCLEOTIDE SEQUENCE</scope>
</reference>